<dbReference type="EMBL" id="JAMPKK010000019">
    <property type="protein sequence ID" value="MEP0864943.1"/>
    <property type="molecule type" value="Genomic_DNA"/>
</dbReference>
<feature type="modified residue" description="4-aspartylphosphate" evidence="14">
    <location>
        <position position="975"/>
    </location>
</feature>
<dbReference type="Pfam" id="PF02518">
    <property type="entry name" value="HATPase_c"/>
    <property type="match status" value="1"/>
</dbReference>
<keyword evidence="21" id="KW-1185">Reference proteome</keyword>
<dbReference type="InterPro" id="IPR003594">
    <property type="entry name" value="HATPase_dom"/>
</dbReference>
<evidence type="ECO:0000256" key="14">
    <source>
        <dbReference type="PROSITE-ProRule" id="PRU00169"/>
    </source>
</evidence>
<dbReference type="InterPro" id="IPR003661">
    <property type="entry name" value="HisK_dim/P_dom"/>
</dbReference>
<keyword evidence="15" id="KW-0175">Coiled coil</keyword>
<dbReference type="SUPFAM" id="SSF47384">
    <property type="entry name" value="Homodimeric domain of signal transducing histidine kinase"/>
    <property type="match status" value="1"/>
</dbReference>
<feature type="compositionally biased region" description="Basic and acidic residues" evidence="16">
    <location>
        <begin position="1045"/>
        <end position="1068"/>
    </location>
</feature>
<dbReference type="InterPro" id="IPR036641">
    <property type="entry name" value="HPT_dom_sf"/>
</dbReference>
<dbReference type="InterPro" id="IPR011006">
    <property type="entry name" value="CheY-like_superfamily"/>
</dbReference>
<evidence type="ECO:0000256" key="10">
    <source>
        <dbReference type="ARBA" id="ARBA00022989"/>
    </source>
</evidence>
<evidence type="ECO:0000256" key="5">
    <source>
        <dbReference type="ARBA" id="ARBA00022553"/>
    </source>
</evidence>
<evidence type="ECO:0000256" key="15">
    <source>
        <dbReference type="SAM" id="Coils"/>
    </source>
</evidence>
<dbReference type="SUPFAM" id="SSF55874">
    <property type="entry name" value="ATPase domain of HSP90 chaperone/DNA topoisomerase II/histidine kinase"/>
    <property type="match status" value="1"/>
</dbReference>
<keyword evidence="5 14" id="KW-0597">Phosphoprotein</keyword>
<dbReference type="RefSeq" id="WP_199294822.1">
    <property type="nucleotide sequence ID" value="NZ_JAMPKK010000019.1"/>
</dbReference>
<evidence type="ECO:0000256" key="1">
    <source>
        <dbReference type="ARBA" id="ARBA00000085"/>
    </source>
</evidence>
<feature type="coiled-coil region" evidence="15">
    <location>
        <begin position="435"/>
        <end position="465"/>
    </location>
</feature>
<keyword evidence="7" id="KW-0547">Nucleotide-binding</keyword>
<dbReference type="Gene3D" id="1.20.120.160">
    <property type="entry name" value="HPT domain"/>
    <property type="match status" value="1"/>
</dbReference>
<dbReference type="Gene3D" id="1.10.287.130">
    <property type="match status" value="1"/>
</dbReference>
<evidence type="ECO:0000259" key="17">
    <source>
        <dbReference type="PROSITE" id="PS50109"/>
    </source>
</evidence>
<feature type="region of interest" description="Disordered" evidence="16">
    <location>
        <begin position="1045"/>
        <end position="1087"/>
    </location>
</feature>
<accession>A0ABV0JNH7</accession>
<evidence type="ECO:0000256" key="3">
    <source>
        <dbReference type="ARBA" id="ARBA00012438"/>
    </source>
</evidence>
<organism evidence="20 21">
    <name type="scientific">Funiculus sociatus GB2-A5</name>
    <dbReference type="NCBI Taxonomy" id="2933946"/>
    <lineage>
        <taxon>Bacteria</taxon>
        <taxon>Bacillati</taxon>
        <taxon>Cyanobacteriota</taxon>
        <taxon>Cyanophyceae</taxon>
        <taxon>Coleofasciculales</taxon>
        <taxon>Coleofasciculaceae</taxon>
        <taxon>Funiculus</taxon>
    </lineage>
</organism>
<name>A0ABV0JNH7_9CYAN</name>
<feature type="modified residue" description="Phosphohistidine" evidence="13">
    <location>
        <position position="1144"/>
    </location>
</feature>
<keyword evidence="12" id="KW-0472">Membrane</keyword>
<feature type="domain" description="Response regulatory" evidence="18">
    <location>
        <begin position="926"/>
        <end position="1042"/>
    </location>
</feature>
<dbReference type="SUPFAM" id="SSF52172">
    <property type="entry name" value="CheY-like"/>
    <property type="match status" value="2"/>
</dbReference>
<dbReference type="InterPro" id="IPR036097">
    <property type="entry name" value="HisK_dim/P_sf"/>
</dbReference>
<protein>
    <recommendedName>
        <fullName evidence="3">histidine kinase</fullName>
        <ecNumber evidence="3">2.7.13.3</ecNumber>
    </recommendedName>
</protein>
<evidence type="ECO:0000256" key="11">
    <source>
        <dbReference type="ARBA" id="ARBA00023012"/>
    </source>
</evidence>
<dbReference type="Pfam" id="PF01627">
    <property type="entry name" value="Hpt"/>
    <property type="match status" value="1"/>
</dbReference>
<dbReference type="SUPFAM" id="SSF55785">
    <property type="entry name" value="PYP-like sensor domain (PAS domain)"/>
    <property type="match status" value="1"/>
</dbReference>
<comment type="catalytic activity">
    <reaction evidence="1">
        <text>ATP + protein L-histidine = ADP + protein N-phospho-L-histidine.</text>
        <dbReference type="EC" id="2.7.13.3"/>
    </reaction>
</comment>
<evidence type="ECO:0000256" key="8">
    <source>
        <dbReference type="ARBA" id="ARBA00022777"/>
    </source>
</evidence>
<dbReference type="Pfam" id="PF00072">
    <property type="entry name" value="Response_reg"/>
    <property type="match status" value="2"/>
</dbReference>
<dbReference type="SMART" id="SM00388">
    <property type="entry name" value="HisKA"/>
    <property type="match status" value="1"/>
</dbReference>
<evidence type="ECO:0000313" key="21">
    <source>
        <dbReference type="Proteomes" id="UP001442494"/>
    </source>
</evidence>
<evidence type="ECO:0000256" key="6">
    <source>
        <dbReference type="ARBA" id="ARBA00022692"/>
    </source>
</evidence>
<keyword evidence="8" id="KW-0808">Transferase</keyword>
<comment type="caution">
    <text evidence="20">The sequence shown here is derived from an EMBL/GenBank/DDBJ whole genome shotgun (WGS) entry which is preliminary data.</text>
</comment>
<feature type="domain" description="HPt" evidence="19">
    <location>
        <begin position="1105"/>
        <end position="1198"/>
    </location>
</feature>
<dbReference type="PROSITE" id="PS50894">
    <property type="entry name" value="HPT"/>
    <property type="match status" value="1"/>
</dbReference>
<keyword evidence="6" id="KW-0812">Transmembrane</keyword>
<feature type="modified residue" description="4-aspartylphosphate" evidence="14">
    <location>
        <position position="830"/>
    </location>
</feature>
<dbReference type="InterPro" id="IPR035965">
    <property type="entry name" value="PAS-like_dom_sf"/>
</dbReference>
<dbReference type="SMART" id="SM00448">
    <property type="entry name" value="REC"/>
    <property type="match status" value="2"/>
</dbReference>
<evidence type="ECO:0000259" key="19">
    <source>
        <dbReference type="PROSITE" id="PS50894"/>
    </source>
</evidence>
<feature type="compositionally biased region" description="Pro residues" evidence="16">
    <location>
        <begin position="1075"/>
        <end position="1084"/>
    </location>
</feature>
<dbReference type="CDD" id="cd00082">
    <property type="entry name" value="HisKA"/>
    <property type="match status" value="1"/>
</dbReference>
<keyword evidence="8" id="KW-0418">Kinase</keyword>
<evidence type="ECO:0000256" key="7">
    <source>
        <dbReference type="ARBA" id="ARBA00022741"/>
    </source>
</evidence>
<keyword evidence="11" id="KW-0902">Two-component regulatory system</keyword>
<dbReference type="CDD" id="cd17546">
    <property type="entry name" value="REC_hyHK_CKI1_RcsC-like"/>
    <property type="match status" value="2"/>
</dbReference>
<dbReference type="InterPro" id="IPR036890">
    <property type="entry name" value="HATPase_C_sf"/>
</dbReference>
<comment type="subcellular location">
    <subcellularLocation>
        <location evidence="2">Cell membrane</location>
        <topology evidence="2">Multi-pass membrane protein</topology>
    </subcellularLocation>
</comment>
<keyword evidence="10" id="KW-1133">Transmembrane helix</keyword>
<dbReference type="Gene3D" id="3.30.450.20">
    <property type="entry name" value="PAS domain"/>
    <property type="match status" value="1"/>
</dbReference>
<gene>
    <name evidence="20" type="ORF">NDI37_10725</name>
</gene>
<keyword evidence="4" id="KW-1003">Cell membrane</keyword>
<sequence length="1202" mass="132161">MRIFPSLQFKIQNGISITRCDMPLDAAPFPMFRRLILNRLWSPLLLRPAPEWLPTFRPALLWLTLFLVGLGVGSGWTPGQLFAPVILTLCTLSPLKNWRVALSVGLMTLIVALLRDLGLLRQSIELGSAAVFGTNFGSFLRGIEWRLASQSLLAKLTDDQTNATPDKLLEQALELLHSLTRADAAIALRQLDDVTAEALVCIPPKALPNQVTTPSLFAEALEQNCCLYYTDYKATPGASHVLLAQGTKSLAILPLQPALTSDKTGAFRGAILLIWHRQTDISSNLRQFIESLLGELGTLIKFCDTTLNLDKLQARFGAMLETIHQGVVFVDESGEQGWVNQAAAEQLELSPGAVEPPAIAQAMAILRTSADNQAEIMALAAQFFSQPQAVIRNWNWVFNKPQPKVLSLSSTPTKVRDVPGRLWILDDITERYFARQALIERTLELSEANQELEKAKAAAEEATRIKSQFLANMSHEIRTPMNAIIGMTGLLLGTELTEQQRDFAETTQNSSDALLTLINDILDLSKIESGKLELEEHSFVLRNCVEESLDLVAFKAAEKGIELAYLIHPEVPISIVGDATRLRQILINLLSNAVKFTQTGEVVLSVASRPLLIDSELSSSLEHVSGFNNLTTLTDNKQKYEIQFAVTDTGIGIPPDRIDRLFQSFSQVDSSTTRQYGGTGLGLAIGKQLCEIMGGQMWVESKGAIAGNPPKDFTLTGGWGLGTGEEGKVGELPIPNSQFPIPHHPKSIGSTFYFTIVAASYPHSALIGSNNLPPRLNGKKVLIVDDNATNRKILRLQTQSWGMLTKEVESGFQALELLKFGEAFDMAILDMQMPQMDGMTLAAEIRQLPNYEKLPLIVLTSINRSEIINPVSGTVDFAAFLTKPVKQSHLYNVLGNVLAQQPIQVKPSRSNIPQINSQLGVEFPLRILLAEDNIVNQKVALQLLKQIGYQADIANNGLEVLEALRRQSYDVVLMDVQMPEMDGLSATRRIVEEWCKDRPYIIAMTANAMQGDREECLNAGMDDYVSKPIRIEALITAISKCQPKEAGDWGQETGDKGLGTRDWGEAESKNSQSPIPNPQSPIPESPNAIDAKVMQSFRKMIGENSGSIVAEMIDCYLEDTPKLISAIATALQQGNATQLRQATHTLKSSSATLGAITFSNFCKELEIISRSGNTESGIEKLPQLETEYQRVKAALQIERQQN</sequence>
<keyword evidence="9" id="KW-0067">ATP-binding</keyword>
<dbReference type="CDD" id="cd16922">
    <property type="entry name" value="HATPase_EvgS-ArcB-TorS-like"/>
    <property type="match status" value="1"/>
</dbReference>
<evidence type="ECO:0000256" key="13">
    <source>
        <dbReference type="PROSITE-ProRule" id="PRU00110"/>
    </source>
</evidence>
<dbReference type="PROSITE" id="PS50109">
    <property type="entry name" value="HIS_KIN"/>
    <property type="match status" value="1"/>
</dbReference>
<feature type="domain" description="Response regulatory" evidence="18">
    <location>
        <begin position="780"/>
        <end position="898"/>
    </location>
</feature>
<evidence type="ECO:0000256" key="4">
    <source>
        <dbReference type="ARBA" id="ARBA00022475"/>
    </source>
</evidence>
<dbReference type="InterPro" id="IPR004358">
    <property type="entry name" value="Sig_transdc_His_kin-like_C"/>
</dbReference>
<dbReference type="EC" id="2.7.13.3" evidence="3"/>
<dbReference type="InterPro" id="IPR008207">
    <property type="entry name" value="Sig_transdc_His_kin_Hpt_dom"/>
</dbReference>
<reference evidence="20 21" key="1">
    <citation type="submission" date="2022-04" db="EMBL/GenBank/DDBJ databases">
        <title>Positive selection, recombination, and allopatry shape intraspecific diversity of widespread and dominant cyanobacteria.</title>
        <authorList>
            <person name="Wei J."/>
            <person name="Shu W."/>
            <person name="Hu C."/>
        </authorList>
    </citation>
    <scope>NUCLEOTIDE SEQUENCE [LARGE SCALE GENOMIC DNA]</scope>
    <source>
        <strain evidence="20 21">GB2-A5</strain>
    </source>
</reference>
<feature type="domain" description="Histidine kinase" evidence="17">
    <location>
        <begin position="472"/>
        <end position="702"/>
    </location>
</feature>
<evidence type="ECO:0000256" key="2">
    <source>
        <dbReference type="ARBA" id="ARBA00004651"/>
    </source>
</evidence>
<dbReference type="PANTHER" id="PTHR45339">
    <property type="entry name" value="HYBRID SIGNAL TRANSDUCTION HISTIDINE KINASE J"/>
    <property type="match status" value="1"/>
</dbReference>
<evidence type="ECO:0000256" key="16">
    <source>
        <dbReference type="SAM" id="MobiDB-lite"/>
    </source>
</evidence>
<evidence type="ECO:0000259" key="18">
    <source>
        <dbReference type="PROSITE" id="PS50110"/>
    </source>
</evidence>
<dbReference type="Proteomes" id="UP001442494">
    <property type="component" value="Unassembled WGS sequence"/>
</dbReference>
<dbReference type="PANTHER" id="PTHR45339:SF1">
    <property type="entry name" value="HYBRID SIGNAL TRANSDUCTION HISTIDINE KINASE J"/>
    <property type="match status" value="1"/>
</dbReference>
<dbReference type="InterPro" id="IPR005467">
    <property type="entry name" value="His_kinase_dom"/>
</dbReference>
<dbReference type="PRINTS" id="PR00344">
    <property type="entry name" value="BCTRLSENSOR"/>
</dbReference>
<dbReference type="Gene3D" id="3.30.565.10">
    <property type="entry name" value="Histidine kinase-like ATPase, C-terminal domain"/>
    <property type="match status" value="1"/>
</dbReference>
<dbReference type="PROSITE" id="PS50110">
    <property type="entry name" value="RESPONSE_REGULATORY"/>
    <property type="match status" value="2"/>
</dbReference>
<evidence type="ECO:0000313" key="20">
    <source>
        <dbReference type="EMBL" id="MEP0864943.1"/>
    </source>
</evidence>
<dbReference type="Pfam" id="PF00512">
    <property type="entry name" value="HisKA"/>
    <property type="match status" value="1"/>
</dbReference>
<dbReference type="SUPFAM" id="SSF47226">
    <property type="entry name" value="Histidine-containing phosphotransfer domain, HPT domain"/>
    <property type="match status" value="1"/>
</dbReference>
<proteinExistence type="predicted"/>
<dbReference type="InterPro" id="IPR001789">
    <property type="entry name" value="Sig_transdc_resp-reg_receiver"/>
</dbReference>
<evidence type="ECO:0000256" key="9">
    <source>
        <dbReference type="ARBA" id="ARBA00022840"/>
    </source>
</evidence>
<dbReference type="SMART" id="SM00387">
    <property type="entry name" value="HATPase_c"/>
    <property type="match status" value="1"/>
</dbReference>
<dbReference type="Gene3D" id="3.40.50.2300">
    <property type="match status" value="2"/>
</dbReference>
<evidence type="ECO:0000256" key="12">
    <source>
        <dbReference type="ARBA" id="ARBA00023136"/>
    </source>
</evidence>